<sequence length="183" mass="19816">MTAANASAPIREGTDDRASNGAQGPPPTNNSTPNDTPQGRTFAEVLRRKESTTPSKVTLRTPLPNADKVQELLDYESQSDCDVDKLAEIMLDANHYAKITPVGVVWFETGSDLAQRSQTAIAQELFSVNKNEAWAPWLPAITGTKKARNGQLILSVGTYEAQSAISQLTLKLLENSMESASQQ</sequence>
<proteinExistence type="predicted"/>
<gene>
    <name evidence="2" type="ORF">Ae201684_008786</name>
</gene>
<organism evidence="2 3">
    <name type="scientific">Aphanomyces euteiches</name>
    <dbReference type="NCBI Taxonomy" id="100861"/>
    <lineage>
        <taxon>Eukaryota</taxon>
        <taxon>Sar</taxon>
        <taxon>Stramenopiles</taxon>
        <taxon>Oomycota</taxon>
        <taxon>Saprolegniomycetes</taxon>
        <taxon>Saprolegniales</taxon>
        <taxon>Verrucalvaceae</taxon>
        <taxon>Aphanomyces</taxon>
    </lineage>
</organism>
<dbReference type="AlphaFoldDB" id="A0A6G0X404"/>
<dbReference type="EMBL" id="VJMJ01000111">
    <property type="protein sequence ID" value="KAF0734544.1"/>
    <property type="molecule type" value="Genomic_DNA"/>
</dbReference>
<dbReference type="Proteomes" id="UP000481153">
    <property type="component" value="Unassembled WGS sequence"/>
</dbReference>
<reference evidence="2 3" key="1">
    <citation type="submission" date="2019-07" db="EMBL/GenBank/DDBJ databases">
        <title>Genomics analysis of Aphanomyces spp. identifies a new class of oomycete effector associated with host adaptation.</title>
        <authorList>
            <person name="Gaulin E."/>
        </authorList>
    </citation>
    <scope>NUCLEOTIDE SEQUENCE [LARGE SCALE GENOMIC DNA]</scope>
    <source>
        <strain evidence="2 3">ATCC 201684</strain>
    </source>
</reference>
<keyword evidence="3" id="KW-1185">Reference proteome</keyword>
<dbReference type="VEuPathDB" id="FungiDB:AeMF1_015126"/>
<evidence type="ECO:0000313" key="2">
    <source>
        <dbReference type="EMBL" id="KAF0734544.1"/>
    </source>
</evidence>
<accession>A0A6G0X404</accession>
<feature type="region of interest" description="Disordered" evidence="1">
    <location>
        <begin position="1"/>
        <end position="41"/>
    </location>
</feature>
<evidence type="ECO:0000313" key="3">
    <source>
        <dbReference type="Proteomes" id="UP000481153"/>
    </source>
</evidence>
<evidence type="ECO:0000256" key="1">
    <source>
        <dbReference type="SAM" id="MobiDB-lite"/>
    </source>
</evidence>
<comment type="caution">
    <text evidence="2">The sequence shown here is derived from an EMBL/GenBank/DDBJ whole genome shotgun (WGS) entry which is preliminary data.</text>
</comment>
<protein>
    <submittedName>
        <fullName evidence="2">Uncharacterized protein</fullName>
    </submittedName>
</protein>
<name>A0A6G0X404_9STRA</name>